<dbReference type="InterPro" id="IPR047057">
    <property type="entry name" value="MerR_fam"/>
</dbReference>
<evidence type="ECO:0000313" key="3">
    <source>
        <dbReference type="EMBL" id="NYI70282.1"/>
    </source>
</evidence>
<dbReference type="SMART" id="SM00422">
    <property type="entry name" value="HTH_MERR"/>
    <property type="match status" value="1"/>
</dbReference>
<dbReference type="Gene3D" id="1.10.1660.10">
    <property type="match status" value="1"/>
</dbReference>
<name>A0A7Z0IKB3_9ACTN</name>
<dbReference type="AlphaFoldDB" id="A0A7Z0IKB3"/>
<dbReference type="Pfam" id="PF13411">
    <property type="entry name" value="MerR_1"/>
    <property type="match status" value="1"/>
</dbReference>
<dbReference type="CDD" id="cd01109">
    <property type="entry name" value="HTH_YyaN"/>
    <property type="match status" value="1"/>
</dbReference>
<comment type="caution">
    <text evidence="3">The sequence shown here is derived from an EMBL/GenBank/DDBJ whole genome shotgun (WGS) entry which is preliminary data.</text>
</comment>
<keyword evidence="4" id="KW-1185">Reference proteome</keyword>
<organism evidence="3 4">
    <name type="scientific">Naumannella cuiyingiana</name>
    <dbReference type="NCBI Taxonomy" id="1347891"/>
    <lineage>
        <taxon>Bacteria</taxon>
        <taxon>Bacillati</taxon>
        <taxon>Actinomycetota</taxon>
        <taxon>Actinomycetes</taxon>
        <taxon>Propionibacteriales</taxon>
        <taxon>Propionibacteriaceae</taxon>
        <taxon>Naumannella</taxon>
    </lineage>
</organism>
<dbReference type="PANTHER" id="PTHR30204">
    <property type="entry name" value="REDOX-CYCLING DRUG-SENSING TRANSCRIPTIONAL ACTIVATOR SOXR"/>
    <property type="match status" value="1"/>
</dbReference>
<evidence type="ECO:0000256" key="1">
    <source>
        <dbReference type="ARBA" id="ARBA00023125"/>
    </source>
</evidence>
<protein>
    <submittedName>
        <fullName evidence="3">DNA-binding transcriptional MerR regulator</fullName>
    </submittedName>
</protein>
<gene>
    <name evidence="3" type="ORF">GGQ54_000842</name>
</gene>
<dbReference type="PROSITE" id="PS50937">
    <property type="entry name" value="HTH_MERR_2"/>
    <property type="match status" value="1"/>
</dbReference>
<keyword evidence="1 3" id="KW-0238">DNA-binding</keyword>
<dbReference type="Proteomes" id="UP000527616">
    <property type="component" value="Unassembled WGS sequence"/>
</dbReference>
<dbReference type="InterPro" id="IPR000551">
    <property type="entry name" value="MerR-type_HTH_dom"/>
</dbReference>
<proteinExistence type="predicted"/>
<dbReference type="EMBL" id="JACBZS010000001">
    <property type="protein sequence ID" value="NYI70282.1"/>
    <property type="molecule type" value="Genomic_DNA"/>
</dbReference>
<dbReference type="GO" id="GO:0003700">
    <property type="term" value="F:DNA-binding transcription factor activity"/>
    <property type="evidence" value="ECO:0007669"/>
    <property type="project" value="InterPro"/>
</dbReference>
<dbReference type="RefSeq" id="WP_179444255.1">
    <property type="nucleotide sequence ID" value="NZ_JACBZS010000001.1"/>
</dbReference>
<dbReference type="PROSITE" id="PS00552">
    <property type="entry name" value="HTH_MERR_1"/>
    <property type="match status" value="1"/>
</dbReference>
<reference evidence="3 4" key="1">
    <citation type="submission" date="2020-07" db="EMBL/GenBank/DDBJ databases">
        <title>Sequencing the genomes of 1000 actinobacteria strains.</title>
        <authorList>
            <person name="Klenk H.-P."/>
        </authorList>
    </citation>
    <scope>NUCLEOTIDE SEQUENCE [LARGE SCALE GENOMIC DNA]</scope>
    <source>
        <strain evidence="3 4">DSM 103164</strain>
    </source>
</reference>
<dbReference type="PANTHER" id="PTHR30204:SF98">
    <property type="entry name" value="HTH-TYPE TRANSCRIPTIONAL REGULATOR ADHR"/>
    <property type="match status" value="1"/>
</dbReference>
<evidence type="ECO:0000259" key="2">
    <source>
        <dbReference type="PROSITE" id="PS50937"/>
    </source>
</evidence>
<dbReference type="InterPro" id="IPR009061">
    <property type="entry name" value="DNA-bd_dom_put_sf"/>
</dbReference>
<dbReference type="SUPFAM" id="SSF46955">
    <property type="entry name" value="Putative DNA-binding domain"/>
    <property type="match status" value="1"/>
</dbReference>
<sequence length="135" mass="15104">MNDATRAIGEVAEQLGLSADALRFYEREGLLIGPVVRDAAGRRRYAERDVSWLGVCTRLRDTGMPIEKIRRYAALVRDGGDNHAERLALLREHEAAVSHDIDELIAARAVIRSKIDSYAEQLAHGAADRLWDNPR</sequence>
<dbReference type="GO" id="GO:0003677">
    <property type="term" value="F:DNA binding"/>
    <property type="evidence" value="ECO:0007669"/>
    <property type="project" value="UniProtKB-KW"/>
</dbReference>
<evidence type="ECO:0000313" key="4">
    <source>
        <dbReference type="Proteomes" id="UP000527616"/>
    </source>
</evidence>
<accession>A0A7Z0IKB3</accession>
<feature type="domain" description="HTH merR-type" evidence="2">
    <location>
        <begin position="8"/>
        <end position="75"/>
    </location>
</feature>